<organism>
    <name type="scientific">Serpula lacrymans var. lacrymans (strain S7.9)</name>
    <name type="common">Dry rot fungus</name>
    <dbReference type="NCBI Taxonomy" id="578457"/>
    <lineage>
        <taxon>Eukaryota</taxon>
        <taxon>Fungi</taxon>
        <taxon>Dikarya</taxon>
        <taxon>Basidiomycota</taxon>
        <taxon>Agaricomycotina</taxon>
        <taxon>Agaricomycetes</taxon>
        <taxon>Agaricomycetidae</taxon>
        <taxon>Boletales</taxon>
        <taxon>Coniophorineae</taxon>
        <taxon>Serpulaceae</taxon>
        <taxon>Serpula</taxon>
    </lineage>
</organism>
<proteinExistence type="predicted"/>
<dbReference type="HOGENOM" id="CLU_3088746_0_0_1"/>
<dbReference type="KEGG" id="sla:SERLADRAFT_374890"/>
<dbReference type="Proteomes" id="UP000008064">
    <property type="component" value="Unassembled WGS sequence"/>
</dbReference>
<sequence>MPEADPRLIFFYALQPIGEEVTPCCFAVFRRNYNYKHWVMFRGQLWANRQCS</sequence>
<gene>
    <name evidence="1" type="ORF">SERLADRAFT_374890</name>
</gene>
<protein>
    <submittedName>
        <fullName evidence="1">Uncharacterized protein</fullName>
    </submittedName>
</protein>
<dbReference type="AlphaFoldDB" id="F8PDJ6"/>
<dbReference type="RefSeq" id="XP_007324470.1">
    <property type="nucleotide sequence ID" value="XM_007324408.1"/>
</dbReference>
<dbReference type="EMBL" id="GL945446">
    <property type="protein sequence ID" value="EGO18817.1"/>
    <property type="molecule type" value="Genomic_DNA"/>
</dbReference>
<accession>F8PDJ6</accession>
<dbReference type="GeneID" id="18810550"/>
<reference evidence="1" key="1">
    <citation type="submission" date="2011-04" db="EMBL/GenBank/DDBJ databases">
        <title>Evolution of plant cell wall degrading machinery underlies the functional diversity of forest fungi.</title>
        <authorList>
            <consortium name="US DOE Joint Genome Institute (JGI-PGF)"/>
            <person name="Eastwood D.C."/>
            <person name="Floudas D."/>
            <person name="Binder M."/>
            <person name="Majcherczyk A."/>
            <person name="Schneider P."/>
            <person name="Aerts A."/>
            <person name="Asiegbu F.O."/>
            <person name="Baker S.E."/>
            <person name="Barry K."/>
            <person name="Bendiksby M."/>
            <person name="Blumentritt M."/>
            <person name="Coutinho P.M."/>
            <person name="Cullen D."/>
            <person name="Cullen D."/>
            <person name="Gathman A."/>
            <person name="Goodell B."/>
            <person name="Henrissat B."/>
            <person name="Ihrmark K."/>
            <person name="Kauserud H."/>
            <person name="Kohler A."/>
            <person name="LaButti K."/>
            <person name="Lapidus A."/>
            <person name="Lavin J.L."/>
            <person name="Lee Y.-H."/>
            <person name="Lindquist E."/>
            <person name="Lilly W."/>
            <person name="Lucas S."/>
            <person name="Morin E."/>
            <person name="Murat C."/>
            <person name="Oguiza J.A."/>
            <person name="Park J."/>
            <person name="Pisabarro A.G."/>
            <person name="Riley R."/>
            <person name="Rosling A."/>
            <person name="Salamov A."/>
            <person name="Schmidt O."/>
            <person name="Schmutz J."/>
            <person name="Skrede I."/>
            <person name="Stenlid J."/>
            <person name="Wiebenga A."/>
            <person name="Xie X."/>
            <person name="Kues U."/>
            <person name="Hibbett D.S."/>
            <person name="Hoffmeister D."/>
            <person name="Hogberg N."/>
            <person name="Martin F."/>
            <person name="Grigoriev I.V."/>
            <person name="Watkinson S.C."/>
        </authorList>
    </citation>
    <scope>NUCLEOTIDE SEQUENCE</scope>
    <source>
        <strain evidence="1">S7.9</strain>
    </source>
</reference>
<name>F8PDJ6_SERL9</name>
<evidence type="ECO:0000313" key="1">
    <source>
        <dbReference type="EMBL" id="EGO18817.1"/>
    </source>
</evidence>